<evidence type="ECO:0000259" key="5">
    <source>
        <dbReference type="PROSITE" id="PS50931"/>
    </source>
</evidence>
<dbReference type="GO" id="GO:0006351">
    <property type="term" value="P:DNA-templated transcription"/>
    <property type="evidence" value="ECO:0007669"/>
    <property type="project" value="TreeGrafter"/>
</dbReference>
<dbReference type="GO" id="GO:0043565">
    <property type="term" value="F:sequence-specific DNA binding"/>
    <property type="evidence" value="ECO:0007669"/>
    <property type="project" value="TreeGrafter"/>
</dbReference>
<gene>
    <name evidence="6" type="primary">dmlR_13</name>
    <name evidence="6" type="ORF">NCTC10786_05696</name>
</gene>
<dbReference type="PANTHER" id="PTHR30537:SF21">
    <property type="entry name" value="HTH-TYPE TRANSCRIPTIONAL REGULATOR SINR-RELATED"/>
    <property type="match status" value="1"/>
</dbReference>
<dbReference type="Gene3D" id="3.40.190.290">
    <property type="match status" value="1"/>
</dbReference>
<evidence type="ECO:0000313" key="7">
    <source>
        <dbReference type="Proteomes" id="UP000251584"/>
    </source>
</evidence>
<dbReference type="SUPFAM" id="SSF53850">
    <property type="entry name" value="Periplasmic binding protein-like II"/>
    <property type="match status" value="1"/>
</dbReference>
<feature type="domain" description="HTH lysR-type" evidence="5">
    <location>
        <begin position="2"/>
        <end position="59"/>
    </location>
</feature>
<evidence type="ECO:0000313" key="6">
    <source>
        <dbReference type="EMBL" id="SQB40590.1"/>
    </source>
</evidence>
<keyword evidence="2" id="KW-0805">Transcription regulation</keyword>
<dbReference type="Pfam" id="PF03466">
    <property type="entry name" value="LysR_substrate"/>
    <property type="match status" value="1"/>
</dbReference>
<dbReference type="InterPro" id="IPR005119">
    <property type="entry name" value="LysR_subst-bd"/>
</dbReference>
<dbReference type="CDD" id="cd08422">
    <property type="entry name" value="PBP2_CrgA_like"/>
    <property type="match status" value="1"/>
</dbReference>
<accession>A0A2X2YQG4</accession>
<dbReference type="AlphaFoldDB" id="A0A2X2YQG4"/>
<dbReference type="InterPro" id="IPR036388">
    <property type="entry name" value="WH-like_DNA-bd_sf"/>
</dbReference>
<keyword evidence="3" id="KW-0238">DNA-binding</keyword>
<comment type="similarity">
    <text evidence="1">Belongs to the LysR transcriptional regulatory family.</text>
</comment>
<name>A0A2X2YQG4_CITKO</name>
<dbReference type="GO" id="GO:0003700">
    <property type="term" value="F:DNA-binding transcription factor activity"/>
    <property type="evidence" value="ECO:0007669"/>
    <property type="project" value="InterPro"/>
</dbReference>
<reference evidence="6 7" key="1">
    <citation type="submission" date="2018-06" db="EMBL/GenBank/DDBJ databases">
        <authorList>
            <consortium name="Pathogen Informatics"/>
            <person name="Doyle S."/>
        </authorList>
    </citation>
    <scope>NUCLEOTIDE SEQUENCE [LARGE SCALE GENOMIC DNA]</scope>
    <source>
        <strain evidence="6 7">NCTC10786</strain>
    </source>
</reference>
<proteinExistence type="inferred from homology"/>
<dbReference type="SUPFAM" id="SSF46785">
    <property type="entry name" value="Winged helix' DNA-binding domain"/>
    <property type="match status" value="1"/>
</dbReference>
<dbReference type="InterPro" id="IPR036390">
    <property type="entry name" value="WH_DNA-bd_sf"/>
</dbReference>
<dbReference type="EMBL" id="UAVY01000010">
    <property type="protein sequence ID" value="SQB40590.1"/>
    <property type="molecule type" value="Genomic_DNA"/>
</dbReference>
<dbReference type="InterPro" id="IPR000847">
    <property type="entry name" value="LysR_HTH_N"/>
</dbReference>
<organism evidence="6 7">
    <name type="scientific">Citrobacter koseri</name>
    <name type="common">Citrobacter diversus</name>
    <dbReference type="NCBI Taxonomy" id="545"/>
    <lineage>
        <taxon>Bacteria</taxon>
        <taxon>Pseudomonadati</taxon>
        <taxon>Pseudomonadota</taxon>
        <taxon>Gammaproteobacteria</taxon>
        <taxon>Enterobacterales</taxon>
        <taxon>Enterobacteriaceae</taxon>
        <taxon>Citrobacter</taxon>
    </lineage>
</organism>
<dbReference type="GO" id="GO:0009891">
    <property type="term" value="P:positive regulation of biosynthetic process"/>
    <property type="evidence" value="ECO:0007669"/>
    <property type="project" value="UniProtKB-ARBA"/>
</dbReference>
<dbReference type="PANTHER" id="PTHR30537">
    <property type="entry name" value="HTH-TYPE TRANSCRIPTIONAL REGULATOR"/>
    <property type="match status" value="1"/>
</dbReference>
<dbReference type="PROSITE" id="PS50931">
    <property type="entry name" value="HTH_LYSR"/>
    <property type="match status" value="1"/>
</dbReference>
<evidence type="ECO:0000256" key="4">
    <source>
        <dbReference type="ARBA" id="ARBA00023163"/>
    </source>
</evidence>
<dbReference type="Gene3D" id="1.10.10.10">
    <property type="entry name" value="Winged helix-like DNA-binding domain superfamily/Winged helix DNA-binding domain"/>
    <property type="match status" value="1"/>
</dbReference>
<evidence type="ECO:0000256" key="3">
    <source>
        <dbReference type="ARBA" id="ARBA00023125"/>
    </source>
</evidence>
<dbReference type="InterPro" id="IPR058163">
    <property type="entry name" value="LysR-type_TF_proteobact-type"/>
</dbReference>
<dbReference type="Proteomes" id="UP000251584">
    <property type="component" value="Unassembled WGS sequence"/>
</dbReference>
<protein>
    <submittedName>
        <fullName evidence="6">LysR family transcriptional regulator</fullName>
    </submittedName>
</protein>
<dbReference type="FunFam" id="3.40.190.290:FF:000001">
    <property type="entry name" value="Transcriptional regulator, LysR family"/>
    <property type="match status" value="1"/>
</dbReference>
<keyword evidence="4" id="KW-0804">Transcription</keyword>
<evidence type="ECO:0000256" key="2">
    <source>
        <dbReference type="ARBA" id="ARBA00023015"/>
    </source>
</evidence>
<sequence>MFRLEDLTLFVRAAALNSFSDAAREAGVQPAQVSSAIKRLESTLNIRLFARSTRSLRLTPEGEVWLPYARQMLEVMHAGLQKIQTPEDEISGTLQIAVPSDLGRNLLLPVFQSFRRRHPALRLRVFFSDQVADVFKDPVDVAFRYGNTEDASYIALPVSPDNRRVLVASPDWVAQHGDPRHPDDLANLNALTFVLRGRLHDRWSFIRNGDVSSVQVNGTMMSDDAEVIRRLAIAGEGMAYKSWLDVSEDVRDGRLQRLMPDYQGEKVPLNMICPHRKQLSTAVRLLHEAVKARCERLELPPDVKAIRVAVCRPDKRKRHPAHNITRGISASLISFSFCRATGLSTDYAALLFGLFFPL</sequence>
<dbReference type="FunFam" id="1.10.10.10:FF:000001">
    <property type="entry name" value="LysR family transcriptional regulator"/>
    <property type="match status" value="1"/>
</dbReference>
<evidence type="ECO:0000256" key="1">
    <source>
        <dbReference type="ARBA" id="ARBA00009437"/>
    </source>
</evidence>
<dbReference type="Pfam" id="PF00126">
    <property type="entry name" value="HTH_1"/>
    <property type="match status" value="1"/>
</dbReference>